<evidence type="ECO:0000256" key="6">
    <source>
        <dbReference type="ARBA" id="ARBA00023242"/>
    </source>
</evidence>
<name>E3M9R8_CAERE</name>
<dbReference type="SMART" id="SM00384">
    <property type="entry name" value="AT_hook"/>
    <property type="match status" value="6"/>
</dbReference>
<dbReference type="GO" id="GO:0008270">
    <property type="term" value="F:zinc ion binding"/>
    <property type="evidence" value="ECO:0007669"/>
    <property type="project" value="UniProtKB-KW"/>
</dbReference>
<dbReference type="STRING" id="31234.E3M9R8"/>
<protein>
    <recommendedName>
        <fullName evidence="9">C2H2-type domain-containing protein</fullName>
    </recommendedName>
</protein>
<reference evidence="10" key="1">
    <citation type="submission" date="2007-07" db="EMBL/GenBank/DDBJ databases">
        <title>PCAP assembly of the Caenorhabditis remanei genome.</title>
        <authorList>
            <consortium name="The Caenorhabditis remanei Sequencing Consortium"/>
            <person name="Wilson R.K."/>
        </authorList>
    </citation>
    <scope>NUCLEOTIDE SEQUENCE [LARGE SCALE GENOMIC DNA]</scope>
    <source>
        <strain evidence="10">PB4641</strain>
    </source>
</reference>
<dbReference type="InterPro" id="IPR017956">
    <property type="entry name" value="AT_hook_DNA-bd_motif"/>
</dbReference>
<feature type="region of interest" description="Disordered" evidence="8">
    <location>
        <begin position="780"/>
        <end position="974"/>
    </location>
</feature>
<feature type="compositionally biased region" description="Basic and acidic residues" evidence="8">
    <location>
        <begin position="937"/>
        <end position="948"/>
    </location>
</feature>
<dbReference type="InParanoid" id="E3M9R8"/>
<dbReference type="GO" id="GO:0005634">
    <property type="term" value="C:nucleus"/>
    <property type="evidence" value="ECO:0007669"/>
    <property type="project" value="UniProtKB-SubCell"/>
</dbReference>
<feature type="compositionally biased region" description="Basic and acidic residues" evidence="8">
    <location>
        <begin position="794"/>
        <end position="803"/>
    </location>
</feature>
<dbReference type="Gene3D" id="3.30.160.60">
    <property type="entry name" value="Classic Zinc Finger"/>
    <property type="match status" value="1"/>
</dbReference>
<feature type="compositionally biased region" description="Acidic residues" evidence="8">
    <location>
        <begin position="465"/>
        <end position="474"/>
    </location>
</feature>
<dbReference type="OrthoDB" id="8922241at2759"/>
<evidence type="ECO:0000313" key="10">
    <source>
        <dbReference type="EMBL" id="EFO96222.1"/>
    </source>
</evidence>
<dbReference type="PANTHER" id="PTHR16515">
    <property type="entry name" value="PR DOMAIN ZINC FINGER PROTEIN"/>
    <property type="match status" value="1"/>
</dbReference>
<dbReference type="HOGENOM" id="CLU_261542_0_0_1"/>
<dbReference type="Pfam" id="PF00096">
    <property type="entry name" value="zf-C2H2"/>
    <property type="match status" value="1"/>
</dbReference>
<feature type="compositionally biased region" description="Polar residues" evidence="8">
    <location>
        <begin position="679"/>
        <end position="689"/>
    </location>
</feature>
<feature type="region of interest" description="Disordered" evidence="8">
    <location>
        <begin position="109"/>
        <end position="202"/>
    </location>
</feature>
<feature type="region of interest" description="Disordered" evidence="8">
    <location>
        <begin position="653"/>
        <end position="766"/>
    </location>
</feature>
<dbReference type="GO" id="GO:0003677">
    <property type="term" value="F:DNA binding"/>
    <property type="evidence" value="ECO:0007669"/>
    <property type="project" value="InterPro"/>
</dbReference>
<dbReference type="PRINTS" id="PR00929">
    <property type="entry name" value="ATHOOK"/>
</dbReference>
<keyword evidence="5" id="KW-0862">Zinc</keyword>
<keyword evidence="11" id="KW-1185">Reference proteome</keyword>
<gene>
    <name evidence="10" type="ORF">CRE_14596</name>
</gene>
<feature type="compositionally biased region" description="Basic and acidic residues" evidence="8">
    <location>
        <begin position="657"/>
        <end position="676"/>
    </location>
</feature>
<feature type="domain" description="C2H2-type" evidence="9">
    <location>
        <begin position="66"/>
        <end position="94"/>
    </location>
</feature>
<sequence>MSGDQFKCQICRQSFDNAALREEHQRSRHKKSYRCDECGKRFPKPSKATAHINTPHKSKANWIEEFNCNVCGESRTSLTALQEHFKKRHFNNKNSPEFLNAWTACSGEKTPKKATYGGKKRTRGRPLKYRGDGKPRGRGRPPKYATVNRQSVEEETNGDNIGDDDDGEHEMEANETLEDVRRDDDLHEADPTDLPLHEESENHVRIPDGHLLDHDAGEEDVVNLNRSPVNAPLHVVLHEPVPHSLEAVLPKKPIVQQPTCAGKPRGRGRPPKNRCSGKPRGRGRPPKNPAVDQRGVDDQVKDAENQNGIQDNIGDDDDGEHEMEGNERAAVVRRDDDLHQAHPTNLPLHEESEYRVRVPDGLLLDHDAGEEDVVNLNRSPVNSPVHVVLHEPALQSLEAVLPKNPAVQQPNCAGKPRGRGRPPKNRCSGKPRGRGRPPKNPAVDQRRVDDQVEDEENQNGVQGDIGDDDDDEHEMEGNERAAVVRRDDDLHQAHPTNLPLHEESENRVRVPDGLLLDHDAGEEDVVNLNRSPVNSPARQPENHEASLEIGNGAHNEVALEPEFDEIIGGDDYGDKEDNINLDNLQAIPSPEGTDSDVHPNPAPQLGFSEATSSHFEPPVIAERGRSRPWTRGSDDRQRVHRVREAVRFRYLSPEHTPISDENRGSKNRGSESHGWNDRVYNNEQSSSEAGSVRHTNRNRETEEARDRTRFTYPRLRQDELSSPDASPDRSTYRDERESRASESTGTAYHRVYDNESRSSSGSYRDSRIFQSRDRSLSTYRCGYENAQRSSGRLLTRDSNRDGQTHQYFARSRSPYRRENENEPGSSGRYDKRRDSRTHQAFDRSRPSYRRGYESGQRSRDPYQNGPPHQSRHRSRSTDRPGLYDTLPDSRTHRASDSTRDQRSHGIRPDRANNTYRLGYENEPSSSRSYDVSISDRSTNRRRDHRDDPSSFEPSLPKRSRIAGPPVITLEDDSDDDIKCLDGSAPYFSRAGRIDVKRAMFNSIATEKSDSRMPRNYKNAQRQEARQKKRSAERAELIAAHKIFVEQRMGVNDRIVWSSTETIYCLESTICNMLYLDTRHNKIFQSVRDPTGLKELLEKSTHERWPSVQETFEKLMAKLEPLVSLEPIRFFEKRKIECRRGHELSKENGQLKEPGQVQCYSLVKPHCSATFEQIFGLRFMPTLYSPFCSQCLEEVFKKTVITPYDRYHVMLIDGSKNFKIQELTSESIVEMYGSRWRVVSFVECLPHQMEKDKDGYFVAWTRNETGEGWTSKKERFVEKMEKQKIVFRDHNVKAMVFEKIE</sequence>
<evidence type="ECO:0000256" key="4">
    <source>
        <dbReference type="ARBA" id="ARBA00022771"/>
    </source>
</evidence>
<feature type="region of interest" description="Disordered" evidence="8">
    <location>
        <begin position="248"/>
        <end position="350"/>
    </location>
</feature>
<evidence type="ECO:0000256" key="5">
    <source>
        <dbReference type="ARBA" id="ARBA00022833"/>
    </source>
</evidence>
<keyword evidence="3" id="KW-0677">Repeat</keyword>
<evidence type="ECO:0000256" key="1">
    <source>
        <dbReference type="ARBA" id="ARBA00004123"/>
    </source>
</evidence>
<evidence type="ECO:0000256" key="7">
    <source>
        <dbReference type="PROSITE-ProRule" id="PRU00042"/>
    </source>
</evidence>
<dbReference type="PROSITE" id="PS50157">
    <property type="entry name" value="ZINC_FINGER_C2H2_2"/>
    <property type="match status" value="3"/>
</dbReference>
<dbReference type="SMART" id="SM00355">
    <property type="entry name" value="ZnF_C2H2"/>
    <property type="match status" value="3"/>
</dbReference>
<keyword evidence="6" id="KW-0539">Nucleus</keyword>
<feature type="compositionally biased region" description="Basic and acidic residues" evidence="8">
    <location>
        <begin position="294"/>
        <end position="304"/>
    </location>
</feature>
<feature type="compositionally biased region" description="Basic and acidic residues" evidence="8">
    <location>
        <begin position="726"/>
        <end position="740"/>
    </location>
</feature>
<accession>E3M9R8</accession>
<feature type="region of interest" description="Disordered" evidence="8">
    <location>
        <begin position="585"/>
        <end position="640"/>
    </location>
</feature>
<dbReference type="PROSITE" id="PS00028">
    <property type="entry name" value="ZINC_FINGER_C2H2_1"/>
    <property type="match status" value="2"/>
</dbReference>
<feature type="region of interest" description="Disordered" evidence="8">
    <location>
        <begin position="401"/>
        <end position="507"/>
    </location>
</feature>
<feature type="compositionally biased region" description="Low complexity" evidence="8">
    <location>
        <begin position="924"/>
        <end position="936"/>
    </location>
</feature>
<feature type="domain" description="C2H2-type" evidence="9">
    <location>
        <begin position="33"/>
        <end position="61"/>
    </location>
</feature>
<keyword evidence="4 7" id="KW-0863">Zinc-finger</keyword>
<proteinExistence type="predicted"/>
<comment type="subcellular location">
    <subcellularLocation>
        <location evidence="1">Nucleus</location>
    </subcellularLocation>
</comment>
<feature type="compositionally biased region" description="Acidic residues" evidence="8">
    <location>
        <begin position="153"/>
        <end position="177"/>
    </location>
</feature>
<dbReference type="Proteomes" id="UP000008281">
    <property type="component" value="Unassembled WGS sequence"/>
</dbReference>
<feature type="domain" description="C2H2-type" evidence="9">
    <location>
        <begin position="6"/>
        <end position="34"/>
    </location>
</feature>
<feature type="compositionally biased region" description="Basic residues" evidence="8">
    <location>
        <begin position="416"/>
        <end position="437"/>
    </location>
</feature>
<feature type="compositionally biased region" description="Basic residues" evidence="8">
    <location>
        <begin position="118"/>
        <end position="128"/>
    </location>
</feature>
<keyword evidence="2" id="KW-0479">Metal-binding</keyword>
<dbReference type="PANTHER" id="PTHR16515:SF66">
    <property type="entry name" value="C2H2-TYPE DOMAIN-CONTAINING PROTEIN"/>
    <property type="match status" value="1"/>
</dbReference>
<dbReference type="GO" id="GO:0010468">
    <property type="term" value="P:regulation of gene expression"/>
    <property type="evidence" value="ECO:0007669"/>
    <property type="project" value="TreeGrafter"/>
</dbReference>
<dbReference type="EMBL" id="DS268430">
    <property type="protein sequence ID" value="EFO96222.1"/>
    <property type="molecule type" value="Genomic_DNA"/>
</dbReference>
<evidence type="ECO:0000256" key="3">
    <source>
        <dbReference type="ARBA" id="ARBA00022737"/>
    </source>
</evidence>
<dbReference type="InterPro" id="IPR036236">
    <property type="entry name" value="Znf_C2H2_sf"/>
</dbReference>
<evidence type="ECO:0000259" key="9">
    <source>
        <dbReference type="PROSITE" id="PS50157"/>
    </source>
</evidence>
<evidence type="ECO:0000313" key="11">
    <source>
        <dbReference type="Proteomes" id="UP000008281"/>
    </source>
</evidence>
<feature type="compositionally biased region" description="Basic and acidic residues" evidence="8">
    <location>
        <begin position="697"/>
        <end position="719"/>
    </location>
</feature>
<dbReference type="InterPro" id="IPR013087">
    <property type="entry name" value="Znf_C2H2_type"/>
</dbReference>
<feature type="compositionally biased region" description="Basic and acidic residues" evidence="8">
    <location>
        <begin position="475"/>
        <end position="492"/>
    </location>
</feature>
<feature type="compositionally biased region" description="Basic and acidic residues" evidence="8">
    <location>
        <begin position="178"/>
        <end position="202"/>
    </location>
</feature>
<organism evidence="11">
    <name type="scientific">Caenorhabditis remanei</name>
    <name type="common">Caenorhabditis vulgaris</name>
    <dbReference type="NCBI Taxonomy" id="31234"/>
    <lineage>
        <taxon>Eukaryota</taxon>
        <taxon>Metazoa</taxon>
        <taxon>Ecdysozoa</taxon>
        <taxon>Nematoda</taxon>
        <taxon>Chromadorea</taxon>
        <taxon>Rhabditida</taxon>
        <taxon>Rhabditina</taxon>
        <taxon>Rhabditomorpha</taxon>
        <taxon>Rhabditoidea</taxon>
        <taxon>Rhabditidae</taxon>
        <taxon>Peloderinae</taxon>
        <taxon>Caenorhabditis</taxon>
    </lineage>
</organism>
<evidence type="ECO:0000256" key="8">
    <source>
        <dbReference type="SAM" id="MobiDB-lite"/>
    </source>
</evidence>
<feature type="compositionally biased region" description="Basic residues" evidence="8">
    <location>
        <begin position="264"/>
        <end position="285"/>
    </location>
</feature>
<feature type="compositionally biased region" description="Basic and acidic residues" evidence="8">
    <location>
        <begin position="828"/>
        <end position="860"/>
    </location>
</feature>
<evidence type="ECO:0000256" key="2">
    <source>
        <dbReference type="ARBA" id="ARBA00022723"/>
    </source>
</evidence>
<feature type="compositionally biased region" description="Basic and acidic residues" evidence="8">
    <location>
        <begin position="887"/>
        <end position="910"/>
    </location>
</feature>
<dbReference type="InterPro" id="IPR050331">
    <property type="entry name" value="Zinc_finger"/>
</dbReference>
<feature type="compositionally biased region" description="Basic and acidic residues" evidence="8">
    <location>
        <begin position="322"/>
        <end position="340"/>
    </location>
</feature>
<dbReference type="SUPFAM" id="SSF57667">
    <property type="entry name" value="beta-beta-alpha zinc fingers"/>
    <property type="match status" value="2"/>
</dbReference>